<proteinExistence type="predicted"/>
<keyword evidence="1" id="KW-0805">Transcription regulation</keyword>
<dbReference type="SMART" id="SM00342">
    <property type="entry name" value="HTH_ARAC"/>
    <property type="match status" value="1"/>
</dbReference>
<dbReference type="Gene3D" id="1.10.10.60">
    <property type="entry name" value="Homeodomain-like"/>
    <property type="match status" value="1"/>
</dbReference>
<dbReference type="RefSeq" id="WP_259097265.1">
    <property type="nucleotide sequence ID" value="NZ_BAAAZC010000014.1"/>
</dbReference>
<dbReference type="PANTHER" id="PTHR43280:SF32">
    <property type="entry name" value="TRANSCRIPTIONAL REGULATORY PROTEIN"/>
    <property type="match status" value="1"/>
</dbReference>
<gene>
    <name evidence="5" type="ORF">GCM10022210_19740</name>
</gene>
<dbReference type="InterPro" id="IPR009057">
    <property type="entry name" value="Homeodomain-like_sf"/>
</dbReference>
<dbReference type="SUPFAM" id="SSF46689">
    <property type="entry name" value="Homeodomain-like"/>
    <property type="match status" value="1"/>
</dbReference>
<dbReference type="InterPro" id="IPR018060">
    <property type="entry name" value="HTH_AraC"/>
</dbReference>
<evidence type="ECO:0000313" key="6">
    <source>
        <dbReference type="Proteomes" id="UP001500742"/>
    </source>
</evidence>
<dbReference type="Pfam" id="PF12833">
    <property type="entry name" value="HTH_18"/>
    <property type="match status" value="1"/>
</dbReference>
<evidence type="ECO:0000256" key="2">
    <source>
        <dbReference type="ARBA" id="ARBA00023125"/>
    </source>
</evidence>
<evidence type="ECO:0000256" key="1">
    <source>
        <dbReference type="ARBA" id="ARBA00023015"/>
    </source>
</evidence>
<evidence type="ECO:0000256" key="3">
    <source>
        <dbReference type="ARBA" id="ARBA00023163"/>
    </source>
</evidence>
<protein>
    <submittedName>
        <fullName evidence="5">Helix-turn-helix domain-containing protein</fullName>
    </submittedName>
</protein>
<name>A0ABP7PSV7_9SPHI</name>
<comment type="caution">
    <text evidence="5">The sequence shown here is derived from an EMBL/GenBank/DDBJ whole genome shotgun (WGS) entry which is preliminary data.</text>
</comment>
<dbReference type="PANTHER" id="PTHR43280">
    <property type="entry name" value="ARAC-FAMILY TRANSCRIPTIONAL REGULATOR"/>
    <property type="match status" value="1"/>
</dbReference>
<organism evidence="5 6">
    <name type="scientific">Mucilaginibacter dorajii</name>
    <dbReference type="NCBI Taxonomy" id="692994"/>
    <lineage>
        <taxon>Bacteria</taxon>
        <taxon>Pseudomonadati</taxon>
        <taxon>Bacteroidota</taxon>
        <taxon>Sphingobacteriia</taxon>
        <taxon>Sphingobacteriales</taxon>
        <taxon>Sphingobacteriaceae</taxon>
        <taxon>Mucilaginibacter</taxon>
    </lineage>
</organism>
<feature type="domain" description="HTH araC/xylS-type" evidence="4">
    <location>
        <begin position="199"/>
        <end position="303"/>
    </location>
</feature>
<keyword evidence="2" id="KW-0238">DNA-binding</keyword>
<dbReference type="EMBL" id="BAAAZC010000014">
    <property type="protein sequence ID" value="GAA3970690.1"/>
    <property type="molecule type" value="Genomic_DNA"/>
</dbReference>
<keyword evidence="3" id="KW-0804">Transcription</keyword>
<keyword evidence="6" id="KW-1185">Reference proteome</keyword>
<dbReference type="Proteomes" id="UP001500742">
    <property type="component" value="Unassembled WGS sequence"/>
</dbReference>
<dbReference type="PROSITE" id="PS01124">
    <property type="entry name" value="HTH_ARAC_FAMILY_2"/>
    <property type="match status" value="1"/>
</dbReference>
<evidence type="ECO:0000259" key="4">
    <source>
        <dbReference type="PROSITE" id="PS01124"/>
    </source>
</evidence>
<evidence type="ECO:0000313" key="5">
    <source>
        <dbReference type="EMBL" id="GAA3970690.1"/>
    </source>
</evidence>
<sequence>MKSKETLLFEIKSITQLHELMGIGKPKHPLIGLRRFEDIPQQETKERIKLISDFYQTTLKRQCPCKLQYGQSQYDFNEGVMSFFSPKQVSIIEPGTLFPPSGWLLSIHPDFLNHYPLAKKIKDYGFFDYAMNEALIMSDDEEKVVVAIFENIEREYQLPIDNFSQDVLITNIELLLTHCNRFYTRQFISRKPANQSLLVKVEEILKNHFDEDSGNNTLPSAAYIASQLNISPKYLSDCLKQLTGQSIQQHIHDKLIQKAKEQLGNTEFTVAEIAYQLGFEYPQSFNKLFKSKTNISPLAYRKLLN</sequence>
<accession>A0ABP7PSV7</accession>
<reference evidence="6" key="1">
    <citation type="journal article" date="2019" name="Int. J. Syst. Evol. Microbiol.">
        <title>The Global Catalogue of Microorganisms (GCM) 10K type strain sequencing project: providing services to taxonomists for standard genome sequencing and annotation.</title>
        <authorList>
            <consortium name="The Broad Institute Genomics Platform"/>
            <consortium name="The Broad Institute Genome Sequencing Center for Infectious Disease"/>
            <person name="Wu L."/>
            <person name="Ma J."/>
        </authorList>
    </citation>
    <scope>NUCLEOTIDE SEQUENCE [LARGE SCALE GENOMIC DNA]</scope>
    <source>
        <strain evidence="6">JCM 16601</strain>
    </source>
</reference>